<evidence type="ECO:0000259" key="4">
    <source>
        <dbReference type="SMART" id="SM00797"/>
    </source>
</evidence>
<dbReference type="GO" id="GO:0005524">
    <property type="term" value="F:ATP binding"/>
    <property type="evidence" value="ECO:0007669"/>
    <property type="project" value="UniProtKB-KW"/>
</dbReference>
<dbReference type="PANTHER" id="PTHR43309:SF3">
    <property type="entry name" value="5-OXOPROLINASE SUBUNIT C"/>
    <property type="match status" value="1"/>
</dbReference>
<dbReference type="OrthoDB" id="9768696at2"/>
<evidence type="ECO:0000256" key="1">
    <source>
        <dbReference type="ARBA" id="ARBA00022741"/>
    </source>
</evidence>
<dbReference type="NCBIfam" id="TIGR00724">
    <property type="entry name" value="urea_amlyse_rel"/>
    <property type="match status" value="1"/>
</dbReference>
<dbReference type="PANTHER" id="PTHR43309">
    <property type="entry name" value="5-OXOPROLINASE SUBUNIT C"/>
    <property type="match status" value="1"/>
</dbReference>
<keyword evidence="3" id="KW-0067">ATP-binding</keyword>
<evidence type="ECO:0000256" key="3">
    <source>
        <dbReference type="ARBA" id="ARBA00022840"/>
    </source>
</evidence>
<dbReference type="EMBL" id="FMXQ01000010">
    <property type="protein sequence ID" value="SDB53056.1"/>
    <property type="molecule type" value="Genomic_DNA"/>
</dbReference>
<keyword evidence="2" id="KW-0378">Hydrolase</keyword>
<accession>A0A1G6E6M6</accession>
<evidence type="ECO:0000313" key="5">
    <source>
        <dbReference type="EMBL" id="SDB53056.1"/>
    </source>
</evidence>
<protein>
    <submittedName>
        <fullName evidence="5">Biotin-dependent carboxylase uncharacterized domain-containing protein</fullName>
    </submittedName>
</protein>
<feature type="domain" description="Carboxyltransferase" evidence="4">
    <location>
        <begin position="28"/>
        <end position="314"/>
    </location>
</feature>
<dbReference type="Pfam" id="PF02626">
    <property type="entry name" value="CT_A_B"/>
    <property type="match status" value="1"/>
</dbReference>
<dbReference type="InterPro" id="IPR029000">
    <property type="entry name" value="Cyclophilin-like_dom_sf"/>
</dbReference>
<dbReference type="Gene3D" id="2.40.100.10">
    <property type="entry name" value="Cyclophilin-like"/>
    <property type="match status" value="1"/>
</dbReference>
<sequence>MVTPHLEVLQPGLQSTVQDWPGRIGFWRVGIPPSGPMDDLAFRLANQLVGNDPGAAGVEFQLVGPKLRADCDVDLAVVSGSEPTIDGVRVETGQTLTLRRGQVLECGPVRVGMRGYLAVAGGFDKAPVLGSASTFPRGGIGGKALAAGDILALAGPRAGQPRLQVAPGTIPSIEDTAIIEVTAGPHFDWLDAAGRDALVGGEWTVSSRSDRTGIRLSGPEVGFASRATDKAAENGPDPTNVINTGYAIGGVNLCGDTPIILPLDGPSQGGFITPIVVVSAALWRVGQLRPNKTLVFRRVSVDEAIEMRTALEARASAASLIPLSGEGDAS</sequence>
<keyword evidence="1" id="KW-0547">Nucleotide-binding</keyword>
<dbReference type="Proteomes" id="UP000199071">
    <property type="component" value="Unassembled WGS sequence"/>
</dbReference>
<dbReference type="RefSeq" id="WP_090879689.1">
    <property type="nucleotide sequence ID" value="NZ_FMXQ01000010.1"/>
</dbReference>
<dbReference type="SUPFAM" id="SSF50891">
    <property type="entry name" value="Cyclophilin-like"/>
    <property type="match status" value="1"/>
</dbReference>
<dbReference type="InterPro" id="IPR003778">
    <property type="entry name" value="CT_A_B"/>
</dbReference>
<gene>
    <name evidence="5" type="ORF">SAMN02982931_04193</name>
</gene>
<name>A0A1G6E6M6_9HYPH</name>
<dbReference type="STRING" id="665467.SAMN02982931_04193"/>
<keyword evidence="6" id="KW-1185">Reference proteome</keyword>
<dbReference type="SMART" id="SM00797">
    <property type="entry name" value="AHS2"/>
    <property type="match status" value="1"/>
</dbReference>
<evidence type="ECO:0000256" key="2">
    <source>
        <dbReference type="ARBA" id="ARBA00022801"/>
    </source>
</evidence>
<organism evidence="5 6">
    <name type="scientific">Bauldia litoralis</name>
    <dbReference type="NCBI Taxonomy" id="665467"/>
    <lineage>
        <taxon>Bacteria</taxon>
        <taxon>Pseudomonadati</taxon>
        <taxon>Pseudomonadota</taxon>
        <taxon>Alphaproteobacteria</taxon>
        <taxon>Hyphomicrobiales</taxon>
        <taxon>Kaistiaceae</taxon>
        <taxon>Bauldia</taxon>
    </lineage>
</organism>
<proteinExistence type="predicted"/>
<reference evidence="5 6" key="1">
    <citation type="submission" date="2016-10" db="EMBL/GenBank/DDBJ databases">
        <authorList>
            <person name="de Groot N.N."/>
        </authorList>
    </citation>
    <scope>NUCLEOTIDE SEQUENCE [LARGE SCALE GENOMIC DNA]</scope>
    <source>
        <strain evidence="5 6">ATCC 35022</strain>
    </source>
</reference>
<dbReference type="AlphaFoldDB" id="A0A1G6E6M6"/>
<dbReference type="InterPro" id="IPR052708">
    <property type="entry name" value="PxpC"/>
</dbReference>
<evidence type="ECO:0000313" key="6">
    <source>
        <dbReference type="Proteomes" id="UP000199071"/>
    </source>
</evidence>
<dbReference type="GO" id="GO:0016787">
    <property type="term" value="F:hydrolase activity"/>
    <property type="evidence" value="ECO:0007669"/>
    <property type="project" value="UniProtKB-KW"/>
</dbReference>